<dbReference type="PANTHER" id="PTHR23077">
    <property type="entry name" value="AAA-FAMILY ATPASE"/>
    <property type="match status" value="1"/>
</dbReference>
<organism evidence="6 7">
    <name type="scientific">Heliorestis acidaminivorans</name>
    <dbReference type="NCBI Taxonomy" id="553427"/>
    <lineage>
        <taxon>Bacteria</taxon>
        <taxon>Bacillati</taxon>
        <taxon>Bacillota</taxon>
        <taxon>Clostridia</taxon>
        <taxon>Eubacteriales</taxon>
        <taxon>Heliobacteriaceae</taxon>
        <taxon>Heliorestis</taxon>
    </lineage>
</organism>
<dbReference type="EMBL" id="WBXO01000003">
    <property type="protein sequence ID" value="KAB2953248.1"/>
    <property type="molecule type" value="Genomic_DNA"/>
</dbReference>
<evidence type="ECO:0000256" key="1">
    <source>
        <dbReference type="ARBA" id="ARBA00022741"/>
    </source>
</evidence>
<dbReference type="Pfam" id="PF17862">
    <property type="entry name" value="AAA_lid_3"/>
    <property type="match status" value="1"/>
</dbReference>
<dbReference type="PROSITE" id="PS00674">
    <property type="entry name" value="AAA"/>
    <property type="match status" value="1"/>
</dbReference>
<dbReference type="PANTHER" id="PTHR23077:SF171">
    <property type="entry name" value="NUCLEAR VALOSIN-CONTAINING PROTEIN-LIKE"/>
    <property type="match status" value="1"/>
</dbReference>
<evidence type="ECO:0000313" key="7">
    <source>
        <dbReference type="Proteomes" id="UP000468766"/>
    </source>
</evidence>
<dbReference type="Gene3D" id="3.40.50.300">
    <property type="entry name" value="P-loop containing nucleotide triphosphate hydrolases"/>
    <property type="match status" value="1"/>
</dbReference>
<dbReference type="OrthoDB" id="9809379at2"/>
<keyword evidence="7" id="KW-1185">Reference proteome</keyword>
<keyword evidence="2 4" id="KW-0067">ATP-binding</keyword>
<dbReference type="GO" id="GO:0016887">
    <property type="term" value="F:ATP hydrolysis activity"/>
    <property type="evidence" value="ECO:0007669"/>
    <property type="project" value="InterPro"/>
</dbReference>
<dbReference type="RefSeq" id="WP_151619124.1">
    <property type="nucleotide sequence ID" value="NZ_WBXO01000003.1"/>
</dbReference>
<comment type="similarity">
    <text evidence="4">Belongs to the AAA ATPase family.</text>
</comment>
<keyword evidence="3" id="KW-0175">Coiled coil</keyword>
<dbReference type="Pfam" id="PF00004">
    <property type="entry name" value="AAA"/>
    <property type="match status" value="1"/>
</dbReference>
<dbReference type="Gene3D" id="1.10.8.60">
    <property type="match status" value="1"/>
</dbReference>
<dbReference type="SUPFAM" id="SSF52540">
    <property type="entry name" value="P-loop containing nucleoside triphosphate hydrolases"/>
    <property type="match status" value="1"/>
</dbReference>
<dbReference type="FunFam" id="3.40.50.300:FF:001025">
    <property type="entry name" value="ATPase family, AAA domain-containing 2B"/>
    <property type="match status" value="1"/>
</dbReference>
<evidence type="ECO:0000256" key="3">
    <source>
        <dbReference type="ARBA" id="ARBA00023054"/>
    </source>
</evidence>
<evidence type="ECO:0000256" key="2">
    <source>
        <dbReference type="ARBA" id="ARBA00022840"/>
    </source>
</evidence>
<dbReference type="AlphaFoldDB" id="A0A6I0F1Q9"/>
<feature type="domain" description="AAA+ ATPase" evidence="5">
    <location>
        <begin position="301"/>
        <end position="437"/>
    </location>
</feature>
<evidence type="ECO:0000259" key="5">
    <source>
        <dbReference type="SMART" id="SM00382"/>
    </source>
</evidence>
<dbReference type="InterPro" id="IPR003593">
    <property type="entry name" value="AAA+_ATPase"/>
</dbReference>
<protein>
    <submittedName>
        <fullName evidence="6">AAA family ATPase</fullName>
    </submittedName>
</protein>
<keyword evidence="1 4" id="KW-0547">Nucleotide-binding</keyword>
<evidence type="ECO:0000256" key="4">
    <source>
        <dbReference type="RuleBase" id="RU003651"/>
    </source>
</evidence>
<dbReference type="GO" id="GO:0005524">
    <property type="term" value="F:ATP binding"/>
    <property type="evidence" value="ECO:0007669"/>
    <property type="project" value="UniProtKB-KW"/>
</dbReference>
<proteinExistence type="inferred from homology"/>
<gene>
    <name evidence="6" type="ORF">F9B85_04875</name>
</gene>
<dbReference type="InterPro" id="IPR027417">
    <property type="entry name" value="P-loop_NTPase"/>
</dbReference>
<sequence length="540" mass="60908">MVISIHFATSFSKNFLLAYRYASKHSTFRKKSHNGRQGYQVELGKSPEDLIFLTEIWDLVKDDRNSQILADEQAVQRDSFELIIQCLRQCLKSSDRNIHCNGLTRDYIDHDGAIYFLPGCRFLVFDDFAVNDSGQRWYRYGTVDSEGVFYVDKSAISSAVEQLAKQNKCFYCPLLTWKDVQKQVQALPDSINAEEDSNWIHLSREGRIIGVTRKPSVSARGRADMDTSLTGQYADASKRKREEALTASSEGTNDIIEPVKMPKKISYHDVGGLREETRLLREAVELPLRYPELVQDLGIKPPKGVLLYGPPGCGKTLLAQAVAQEVQATFFSVKGPEFLSPMHGQSEKKLRELFAQAEKKAPSVIFFDEIDAFAFDRSRATATFEATLVAQFLSLMDGFDRRGQVVVIATTNRLDILDRALLRPGRFDYRIRVSLPQRIDREHILRLHTTKMPLDEKVDLPDLADKTKGYTGADLAALCAKAALIAVSRALGQDMNHWPSSLDKELTSRIKVTLEDFNDALQQVVPSTEDDEDDDLARAK</sequence>
<dbReference type="InterPro" id="IPR050168">
    <property type="entry name" value="AAA_ATPase_domain"/>
</dbReference>
<reference evidence="6 7" key="1">
    <citation type="submission" date="2019-10" db="EMBL/GenBank/DDBJ databases">
        <title>Whole-genome sequence of the extremophile Heliorestis acidaminivorans DSM 24790.</title>
        <authorList>
            <person name="Kyndt J.A."/>
            <person name="Meyer T.E."/>
        </authorList>
    </citation>
    <scope>NUCLEOTIDE SEQUENCE [LARGE SCALE GENOMIC DNA]</scope>
    <source>
        <strain evidence="6 7">DSM 24790</strain>
    </source>
</reference>
<comment type="caution">
    <text evidence="6">The sequence shown here is derived from an EMBL/GenBank/DDBJ whole genome shotgun (WGS) entry which is preliminary data.</text>
</comment>
<dbReference type="CDD" id="cd19503">
    <property type="entry name" value="RecA-like_CDC48_NLV2_r1-like"/>
    <property type="match status" value="1"/>
</dbReference>
<accession>A0A6I0F1Q9</accession>
<evidence type="ECO:0000313" key="6">
    <source>
        <dbReference type="EMBL" id="KAB2953248.1"/>
    </source>
</evidence>
<name>A0A6I0F1Q9_9FIRM</name>
<dbReference type="InterPro" id="IPR041569">
    <property type="entry name" value="AAA_lid_3"/>
</dbReference>
<dbReference type="InterPro" id="IPR003960">
    <property type="entry name" value="ATPase_AAA_CS"/>
</dbReference>
<dbReference type="Proteomes" id="UP000468766">
    <property type="component" value="Unassembled WGS sequence"/>
</dbReference>
<dbReference type="SMART" id="SM00382">
    <property type="entry name" value="AAA"/>
    <property type="match status" value="1"/>
</dbReference>
<dbReference type="InterPro" id="IPR003959">
    <property type="entry name" value="ATPase_AAA_core"/>
</dbReference>